<sequence length="738" mass="82573">MQDPALAPDQGAANAKVGFEAWLSGLFEEDHTVSDADQTQDSKARRLSLGGTSAQIMRGNKIANGKLLRRRRELPAARQKQVVVANPYLDSEPTITTSRTNDTEDKASENLDKIRMRWDSQRKLSISTVRTDTCTLSTTANFSNYGYGSQYFPLSAKRPSSSHAPVTKAEAFTRLEPGSMLWPLIADSVGALCARSLPADLPPDHPWTPELWQVLCMPCMAATYVRTMCMSWQQTYEQSGWHLLQVKAFKLEEEGIMSTEEAKRRSHGTLVPIVRPLVRPKRKRIVTRDQDPQATVKNTLRKCAGDLCGGKLAVSRSSKPVAKREIFLERASQRAWDEARALGTATRKPVYDTDELFAWLAEDEQKNQNQLVRVCETCYEGYRALAAIREEGKSHGTGQRSGSVTLAGKHSGGHAVHTGEKAQKACLRLYEQFEEQARKKTLGVAKAMLEVQAREAKQANERRRLRRKRRPKRQSTSIQDASSSRQLSREGIHDSIDEGVKHAHEVSDARWETDSEWSGISLCPGDRVRDTDLREGTVVEVHEADDTCTVQFDMERIEARVSVSVLSHADIPQDTEFLQLSAADLIGVGPLPPLKKKNQRRPRRLRHSRTKTNTRSRVGLDATGPVKKGVYLSSNQDEDGEDEEDLYHAGVDEENDDADNDDADNDEKSEPENGDDADEIDPVTGVSKSFRDLFVTDDQVPASDADPEKSHTPLYYRHQLESEADNARLYGQGVHHMY</sequence>
<feature type="compositionally biased region" description="Acidic residues" evidence="1">
    <location>
        <begin position="652"/>
        <end position="665"/>
    </location>
</feature>
<feature type="region of interest" description="Disordered" evidence="1">
    <location>
        <begin position="588"/>
        <end position="719"/>
    </location>
</feature>
<reference evidence="2 3" key="1">
    <citation type="submission" date="2017-12" db="EMBL/GenBank/DDBJ databases">
        <title>Sequencing, de novo assembly and annotation of complete genome of a new Thraustochytrid species, strain FCC1311.</title>
        <authorList>
            <person name="Sedici K."/>
            <person name="Godart F."/>
            <person name="Aiese Cigliano R."/>
            <person name="Sanseverino W."/>
            <person name="Barakat M."/>
            <person name="Ortet P."/>
            <person name="Marechal E."/>
            <person name="Cagnac O."/>
            <person name="Amato A."/>
        </authorList>
    </citation>
    <scope>NUCLEOTIDE SEQUENCE [LARGE SCALE GENOMIC DNA]</scope>
</reference>
<feature type="compositionally biased region" description="Acidic residues" evidence="1">
    <location>
        <begin position="672"/>
        <end position="681"/>
    </location>
</feature>
<keyword evidence="3" id="KW-1185">Reference proteome</keyword>
<evidence type="ECO:0000256" key="1">
    <source>
        <dbReference type="SAM" id="MobiDB-lite"/>
    </source>
</evidence>
<dbReference type="InParanoid" id="A0A2R5G0F8"/>
<evidence type="ECO:0000313" key="2">
    <source>
        <dbReference type="EMBL" id="GBG24480.1"/>
    </source>
</evidence>
<proteinExistence type="predicted"/>
<feature type="compositionally biased region" description="Acidic residues" evidence="1">
    <location>
        <begin position="636"/>
        <end position="645"/>
    </location>
</feature>
<feature type="region of interest" description="Disordered" evidence="1">
    <location>
        <begin position="454"/>
        <end position="501"/>
    </location>
</feature>
<feature type="region of interest" description="Disordered" evidence="1">
    <location>
        <begin position="392"/>
        <end position="415"/>
    </location>
</feature>
<dbReference type="EMBL" id="BEYU01000006">
    <property type="protein sequence ID" value="GBG24480.1"/>
    <property type="molecule type" value="Genomic_DNA"/>
</dbReference>
<dbReference type="Proteomes" id="UP000241890">
    <property type="component" value="Unassembled WGS sequence"/>
</dbReference>
<comment type="caution">
    <text evidence="2">The sequence shown here is derived from an EMBL/GenBank/DDBJ whole genome shotgun (WGS) entry which is preliminary data.</text>
</comment>
<dbReference type="AlphaFoldDB" id="A0A2R5G0F8"/>
<feature type="compositionally biased region" description="Basic and acidic residues" evidence="1">
    <location>
        <begin position="487"/>
        <end position="501"/>
    </location>
</feature>
<name>A0A2R5G0F8_9STRA</name>
<gene>
    <name evidence="2" type="ORF">FCC1311_006982</name>
</gene>
<protein>
    <submittedName>
        <fullName evidence="2">Uncharacterized protein</fullName>
    </submittedName>
</protein>
<accession>A0A2R5G0F8</accession>
<feature type="compositionally biased region" description="Basic residues" evidence="1">
    <location>
        <begin position="594"/>
        <end position="614"/>
    </location>
</feature>
<evidence type="ECO:0000313" key="3">
    <source>
        <dbReference type="Proteomes" id="UP000241890"/>
    </source>
</evidence>
<feature type="compositionally biased region" description="Basic residues" evidence="1">
    <location>
        <begin position="463"/>
        <end position="473"/>
    </location>
</feature>
<feature type="compositionally biased region" description="Polar residues" evidence="1">
    <location>
        <begin position="474"/>
        <end position="486"/>
    </location>
</feature>
<organism evidence="2 3">
    <name type="scientific">Hondaea fermentalgiana</name>
    <dbReference type="NCBI Taxonomy" id="2315210"/>
    <lineage>
        <taxon>Eukaryota</taxon>
        <taxon>Sar</taxon>
        <taxon>Stramenopiles</taxon>
        <taxon>Bigyra</taxon>
        <taxon>Labyrinthulomycetes</taxon>
        <taxon>Thraustochytrida</taxon>
        <taxon>Thraustochytriidae</taxon>
        <taxon>Hondaea</taxon>
    </lineage>
</organism>